<keyword evidence="5 7" id="KW-0255">Endonuclease</keyword>
<dbReference type="AlphaFoldDB" id="A0A484IEH3"/>
<dbReference type="EC" id="3.1.21.7" evidence="7"/>
<dbReference type="EMBL" id="LR216287">
    <property type="protein sequence ID" value="VFJ14042.1"/>
    <property type="molecule type" value="Genomic_DNA"/>
</dbReference>
<evidence type="ECO:0000313" key="8">
    <source>
        <dbReference type="Proteomes" id="UP000294299"/>
    </source>
</evidence>
<organism evidence="7 8">
    <name type="scientific">Candidatus Nitrosocosmicus franklandianus</name>
    <dbReference type="NCBI Taxonomy" id="1798806"/>
    <lineage>
        <taxon>Archaea</taxon>
        <taxon>Nitrososphaerota</taxon>
        <taxon>Nitrososphaeria</taxon>
        <taxon>Nitrososphaerales</taxon>
        <taxon>Nitrososphaeraceae</taxon>
        <taxon>Candidatus Nitrosocosmicus</taxon>
    </lineage>
</organism>
<dbReference type="GO" id="GO:0003727">
    <property type="term" value="F:single-stranded RNA binding"/>
    <property type="evidence" value="ECO:0007669"/>
    <property type="project" value="TreeGrafter"/>
</dbReference>
<dbReference type="Gene3D" id="3.30.2170.10">
    <property type="entry name" value="archaeoglobus fulgidus dsm 4304 superfamily"/>
    <property type="match status" value="1"/>
</dbReference>
<proteinExistence type="predicted"/>
<dbReference type="InterPro" id="IPR007581">
    <property type="entry name" value="Endonuclease-V"/>
</dbReference>
<evidence type="ECO:0000256" key="4">
    <source>
        <dbReference type="ARBA" id="ARBA00022722"/>
    </source>
</evidence>
<evidence type="ECO:0000256" key="6">
    <source>
        <dbReference type="ARBA" id="ARBA00022801"/>
    </source>
</evidence>
<protein>
    <submittedName>
        <fullName evidence="7">Endonuclease V</fullName>
        <ecNumber evidence="7">3.1.21.7</ecNumber>
    </submittedName>
</protein>
<dbReference type="KEGG" id="nfn:NFRAN_1720"/>
<comment type="catalytic activity">
    <reaction evidence="1">
        <text>Endonucleolytic cleavage at apurinic or apyrimidinic sites to products with a 5'-phosphate.</text>
        <dbReference type="EC" id="3.1.21.7"/>
    </reaction>
</comment>
<reference evidence="7 8" key="1">
    <citation type="submission" date="2019-02" db="EMBL/GenBank/DDBJ databases">
        <authorList>
            <person name="Lehtovirta-Morley E L."/>
        </authorList>
    </citation>
    <scope>NUCLEOTIDE SEQUENCE [LARGE SCALE GENOMIC DNA]</scope>
    <source>
        <strain evidence="7">NFRAN1</strain>
    </source>
</reference>
<evidence type="ECO:0000256" key="5">
    <source>
        <dbReference type="ARBA" id="ARBA00022759"/>
    </source>
</evidence>
<dbReference type="PANTHER" id="PTHR28511">
    <property type="entry name" value="ENDONUCLEASE V"/>
    <property type="match status" value="1"/>
</dbReference>
<evidence type="ECO:0000256" key="1">
    <source>
        <dbReference type="ARBA" id="ARBA00001835"/>
    </source>
</evidence>
<evidence type="ECO:0000313" key="7">
    <source>
        <dbReference type="EMBL" id="VFJ14042.1"/>
    </source>
</evidence>
<dbReference type="GO" id="GO:0016891">
    <property type="term" value="F:RNA endonuclease activity producing 5'-phosphomonoesters, hydrolytic mechanism"/>
    <property type="evidence" value="ECO:0007669"/>
    <property type="project" value="TreeGrafter"/>
</dbReference>
<keyword evidence="6 7" id="KW-0378">Hydrolase</keyword>
<accession>A0A484IEH3</accession>
<gene>
    <name evidence="7" type="ORF">NFRAN_1720</name>
</gene>
<dbReference type="PANTHER" id="PTHR28511:SF1">
    <property type="entry name" value="ENDONUCLEASE V"/>
    <property type="match status" value="1"/>
</dbReference>
<dbReference type="GO" id="GO:0006281">
    <property type="term" value="P:DNA repair"/>
    <property type="evidence" value="ECO:0007669"/>
    <property type="project" value="InterPro"/>
</dbReference>
<keyword evidence="8" id="KW-1185">Reference proteome</keyword>
<keyword evidence="4" id="KW-0540">Nuclease</keyword>
<dbReference type="GO" id="GO:0043737">
    <property type="term" value="F:deoxyribonuclease V activity"/>
    <property type="evidence" value="ECO:0007669"/>
    <property type="project" value="UniProtKB-EC"/>
</dbReference>
<keyword evidence="3" id="KW-0963">Cytoplasm</keyword>
<name>A0A484IEH3_9ARCH</name>
<dbReference type="Proteomes" id="UP000294299">
    <property type="component" value="Chromosome NFRAN"/>
</dbReference>
<evidence type="ECO:0000256" key="3">
    <source>
        <dbReference type="ARBA" id="ARBA00022490"/>
    </source>
</evidence>
<dbReference type="GO" id="GO:0005737">
    <property type="term" value="C:cytoplasm"/>
    <property type="evidence" value="ECO:0007669"/>
    <property type="project" value="UniProtKB-SubCell"/>
</dbReference>
<sequence>MDPVLETLKLLKNSFQLLLVDGHGVLHPRRCGLASYVGVITNNPTIGVAKNLLYGTVGADDFVRYDGNMLGFAIKREKHSRKTIYISTGHRESLSTSIQLVKALTRSGNFIPKPLKIADFVSKNFCEL</sequence>
<comment type="subcellular location">
    <subcellularLocation>
        <location evidence="2">Cytoplasm</location>
    </subcellularLocation>
</comment>
<dbReference type="Pfam" id="PF04493">
    <property type="entry name" value="Endonuclease_5"/>
    <property type="match status" value="1"/>
</dbReference>
<evidence type="ECO:0000256" key="2">
    <source>
        <dbReference type="ARBA" id="ARBA00004496"/>
    </source>
</evidence>